<evidence type="ECO:0000259" key="6">
    <source>
        <dbReference type="Pfam" id="PF02656"/>
    </source>
</evidence>
<feature type="domain" description="DUF202" evidence="6">
    <location>
        <begin position="12"/>
        <end position="72"/>
    </location>
</feature>
<evidence type="ECO:0000256" key="3">
    <source>
        <dbReference type="ARBA" id="ARBA00022989"/>
    </source>
</evidence>
<sequence>MTAQMYDSTVDDDGMAGPRTSLAWRRTALACVVAALASLRFALSCHGGSVAEVLTIVLALAATALAIVVAAQAGTSERLGPADTRDGRFKLLIALLIVALVAAHLLGTVDGCR</sequence>
<keyword evidence="3 5" id="KW-1133">Transmembrane helix</keyword>
<name>A0A1X2EY54_9MYCO</name>
<dbReference type="Pfam" id="PF02656">
    <property type="entry name" value="DUF202"/>
    <property type="match status" value="1"/>
</dbReference>
<dbReference type="InterPro" id="IPR003807">
    <property type="entry name" value="DUF202"/>
</dbReference>
<accession>A0A1X2EY54</accession>
<evidence type="ECO:0000256" key="2">
    <source>
        <dbReference type="ARBA" id="ARBA00022692"/>
    </source>
</evidence>
<evidence type="ECO:0000256" key="4">
    <source>
        <dbReference type="ARBA" id="ARBA00023136"/>
    </source>
</evidence>
<comment type="caution">
    <text evidence="7">The sequence shown here is derived from an EMBL/GenBank/DDBJ whole genome shotgun (WGS) entry which is preliminary data.</text>
</comment>
<dbReference type="AlphaFoldDB" id="A0A1X2EY54"/>
<dbReference type="Proteomes" id="UP000193964">
    <property type="component" value="Unassembled WGS sequence"/>
</dbReference>
<organism evidence="7 8">
    <name type="scientific">Mycolicibacterium wolinskyi</name>
    <dbReference type="NCBI Taxonomy" id="59750"/>
    <lineage>
        <taxon>Bacteria</taxon>
        <taxon>Bacillati</taxon>
        <taxon>Actinomycetota</taxon>
        <taxon>Actinomycetes</taxon>
        <taxon>Mycobacteriales</taxon>
        <taxon>Mycobacteriaceae</taxon>
        <taxon>Mycolicibacterium</taxon>
    </lineage>
</organism>
<keyword evidence="2 5" id="KW-0812">Transmembrane</keyword>
<evidence type="ECO:0000256" key="1">
    <source>
        <dbReference type="ARBA" id="ARBA00004127"/>
    </source>
</evidence>
<evidence type="ECO:0000256" key="5">
    <source>
        <dbReference type="SAM" id="Phobius"/>
    </source>
</evidence>
<reference evidence="7 8" key="1">
    <citation type="submission" date="2016-01" db="EMBL/GenBank/DDBJ databases">
        <title>The new phylogeny of the genus Mycobacterium.</title>
        <authorList>
            <person name="Tarcisio F."/>
            <person name="Conor M."/>
            <person name="Antonella G."/>
            <person name="Elisabetta G."/>
            <person name="Giulia F.S."/>
            <person name="Sara T."/>
            <person name="Anna F."/>
            <person name="Clotilde B."/>
            <person name="Roberto B."/>
            <person name="Veronica D.S."/>
            <person name="Fabio R."/>
            <person name="Monica P."/>
            <person name="Olivier J."/>
            <person name="Enrico T."/>
            <person name="Nicola S."/>
        </authorList>
    </citation>
    <scope>NUCLEOTIDE SEQUENCE [LARGE SCALE GENOMIC DNA]</scope>
    <source>
        <strain evidence="7 8">ATCC 700010</strain>
    </source>
</reference>
<dbReference type="GO" id="GO:0012505">
    <property type="term" value="C:endomembrane system"/>
    <property type="evidence" value="ECO:0007669"/>
    <property type="project" value="UniProtKB-SubCell"/>
</dbReference>
<feature type="transmembrane region" description="Helical" evidence="5">
    <location>
        <begin position="23"/>
        <end position="43"/>
    </location>
</feature>
<comment type="subcellular location">
    <subcellularLocation>
        <location evidence="1">Endomembrane system</location>
        <topology evidence="1">Multi-pass membrane protein</topology>
    </subcellularLocation>
</comment>
<feature type="transmembrane region" description="Helical" evidence="5">
    <location>
        <begin position="91"/>
        <end position="109"/>
    </location>
</feature>
<feature type="transmembrane region" description="Helical" evidence="5">
    <location>
        <begin position="50"/>
        <end position="71"/>
    </location>
</feature>
<evidence type="ECO:0000313" key="8">
    <source>
        <dbReference type="Proteomes" id="UP000193964"/>
    </source>
</evidence>
<keyword evidence="4 5" id="KW-0472">Membrane</keyword>
<dbReference type="RefSeq" id="WP_085147535.1">
    <property type="nucleotide sequence ID" value="NZ_JACKUA010000017.1"/>
</dbReference>
<dbReference type="EMBL" id="LQQA01000031">
    <property type="protein sequence ID" value="ORX11112.1"/>
    <property type="molecule type" value="Genomic_DNA"/>
</dbReference>
<protein>
    <recommendedName>
        <fullName evidence="6">DUF202 domain-containing protein</fullName>
    </recommendedName>
</protein>
<evidence type="ECO:0000313" key="7">
    <source>
        <dbReference type="EMBL" id="ORX11112.1"/>
    </source>
</evidence>
<gene>
    <name evidence="7" type="ORF">AWC31_02990</name>
</gene>
<proteinExistence type="predicted"/>